<comment type="caution">
    <text evidence="2">The sequence shown here is derived from an EMBL/GenBank/DDBJ whole genome shotgun (WGS) entry which is preliminary data.</text>
</comment>
<evidence type="ECO:0000313" key="2">
    <source>
        <dbReference type="EMBL" id="MCS3921114.1"/>
    </source>
</evidence>
<organism evidence="2 3">
    <name type="scientific">Candidatus Fervidibacter sacchari</name>
    <dbReference type="NCBI Taxonomy" id="1448929"/>
    <lineage>
        <taxon>Bacteria</taxon>
        <taxon>Candidatus Fervidibacterota</taxon>
        <taxon>Candidatus Fervidibacter</taxon>
    </lineage>
</organism>
<dbReference type="Pfam" id="PF10633">
    <property type="entry name" value="NPCBM_assoc"/>
    <property type="match status" value="1"/>
</dbReference>
<evidence type="ECO:0000259" key="1">
    <source>
        <dbReference type="Pfam" id="PF10633"/>
    </source>
</evidence>
<reference evidence="2 3" key="1">
    <citation type="submission" date="2022-08" db="EMBL/GenBank/DDBJ databases">
        <title>Bacterial and archaeal communities from various locations to study Microbial Dark Matter (Phase II).</title>
        <authorList>
            <person name="Stepanauskas R."/>
        </authorList>
    </citation>
    <scope>NUCLEOTIDE SEQUENCE [LARGE SCALE GENOMIC DNA]</scope>
    <source>
        <strain evidence="2 3">PD1</strain>
    </source>
</reference>
<dbReference type="EMBL" id="JANUCP010000009">
    <property type="protein sequence ID" value="MCS3921114.1"/>
    <property type="molecule type" value="Genomic_DNA"/>
</dbReference>
<protein>
    <recommendedName>
        <fullName evidence="1">Alpha-galactosidase NEW3 domain-containing protein</fullName>
    </recommendedName>
</protein>
<proteinExistence type="predicted"/>
<gene>
    <name evidence="2" type="ORF">M2350_003555</name>
</gene>
<dbReference type="Gene3D" id="2.60.40.10">
    <property type="entry name" value="Immunoglobulins"/>
    <property type="match status" value="1"/>
</dbReference>
<dbReference type="RefSeq" id="WP_259101948.1">
    <property type="nucleotide sequence ID" value="NZ_CP130454.1"/>
</dbReference>
<keyword evidence="3" id="KW-1185">Reference proteome</keyword>
<accession>A0ABT2ETY2</accession>
<name>A0ABT2ETY2_9BACT</name>
<dbReference type="Proteomes" id="UP001204798">
    <property type="component" value="Unassembled WGS sequence"/>
</dbReference>
<dbReference type="InterPro" id="IPR013783">
    <property type="entry name" value="Ig-like_fold"/>
</dbReference>
<dbReference type="InterPro" id="IPR018905">
    <property type="entry name" value="A-galactase_NEW3"/>
</dbReference>
<feature type="domain" description="Alpha-galactosidase NEW3" evidence="1">
    <location>
        <begin position="46"/>
        <end position="104"/>
    </location>
</feature>
<evidence type="ECO:0000313" key="3">
    <source>
        <dbReference type="Proteomes" id="UP001204798"/>
    </source>
</evidence>
<sequence>MQKIEEARQSAQQTQQAIQQVSQTLPPTPLPAILNITDIVMPEKMKVGQPNEVRVVIVNDGGADASNIKLEIHLNGGWTDQPIQEIPSIPAGGNAESVWSVTPQDAVISVFVTVQSEGAVGDSEAIAAKVMQQVTATVPSGLAMISFPFTPEEPDPAKLLNIPANQLKMAGWNPEKGDYDYYTLENANLFSIATGNAYWVKLPEAKQVSTYGEVTNRARIALMPGWNMIGLPISEPVQWRLNQITVIGPNGAELLEEAEEAGWATSYAWFYEPDQGYRLVYDETVIPGVIGQLEPGKGYWIWARVPCILDLSTGTRMRARRSKEAINGWRCVLKALVDGSVGEAVIGFAQGGRGLSVGLPPDPPTGSNGVQVILLKNNVPLAVDVRSDGSRRQEWEVWVRWDKGHGTRGTGERKEVTLTFDGIGYAPKDVSAWLVDTVTGKRLYLRTQTSYRFVAQEGEFERKFKVIVERGNERPLRVIGLKATPMRGQGVAIEFSLTKPAKVETEVLTLTGRRVAVLDAGSKEG</sequence>